<evidence type="ECO:0000256" key="10">
    <source>
        <dbReference type="ARBA" id="ARBA00038186"/>
    </source>
</evidence>
<name>L5KNP9_PTEAL</name>
<keyword evidence="8" id="KW-0496">Mitochondrion</keyword>
<dbReference type="eggNOG" id="ENOG502S65P">
    <property type="taxonomic scope" value="Eukaryota"/>
</dbReference>
<dbReference type="PANTHER" id="PTHR14256">
    <property type="entry name" value="NADH-UBIQUINONE OXIDOREDUCTASE MLRQ SUBUNIT"/>
    <property type="match status" value="1"/>
</dbReference>
<evidence type="ECO:0000256" key="6">
    <source>
        <dbReference type="ARBA" id="ARBA00022982"/>
    </source>
</evidence>
<dbReference type="Pfam" id="PF06522">
    <property type="entry name" value="B12D"/>
    <property type="match status" value="1"/>
</dbReference>
<reference evidence="14" key="1">
    <citation type="journal article" date="2013" name="Science">
        <title>Comparative analysis of bat genomes provides insight into the evolution of flight and immunity.</title>
        <authorList>
            <person name="Zhang G."/>
            <person name="Cowled C."/>
            <person name="Shi Z."/>
            <person name="Huang Z."/>
            <person name="Bishop-Lilly K.A."/>
            <person name="Fang X."/>
            <person name="Wynne J.W."/>
            <person name="Xiong Z."/>
            <person name="Baker M.L."/>
            <person name="Zhao W."/>
            <person name="Tachedjian M."/>
            <person name="Zhu Y."/>
            <person name="Zhou P."/>
            <person name="Jiang X."/>
            <person name="Ng J."/>
            <person name="Yang L."/>
            <person name="Wu L."/>
            <person name="Xiao J."/>
            <person name="Feng Y."/>
            <person name="Chen Y."/>
            <person name="Sun X."/>
            <person name="Zhang Y."/>
            <person name="Marsh G.A."/>
            <person name="Crameri G."/>
            <person name="Broder C.C."/>
            <person name="Frey K.G."/>
            <person name="Wang L.F."/>
            <person name="Wang J."/>
        </authorList>
    </citation>
    <scope>NUCLEOTIDE SEQUENCE [LARGE SCALE GENOMIC DNA]</scope>
</reference>
<evidence type="ECO:0000256" key="8">
    <source>
        <dbReference type="ARBA" id="ARBA00023128"/>
    </source>
</evidence>
<proteinExistence type="inferred from homology"/>
<feature type="compositionally biased region" description="Basic and acidic residues" evidence="12">
    <location>
        <begin position="10"/>
        <end position="23"/>
    </location>
</feature>
<keyword evidence="5" id="KW-0999">Mitochondrion inner membrane</keyword>
<keyword evidence="7" id="KW-1133">Transmembrane helix</keyword>
<gene>
    <name evidence="13" type="ORF">PAL_GLEAN10021777</name>
</gene>
<evidence type="ECO:0000313" key="13">
    <source>
        <dbReference type="EMBL" id="ELK12541.1"/>
    </source>
</evidence>
<dbReference type="PANTHER" id="PTHR14256:SF4">
    <property type="entry name" value="CYTOCHROME C OXIDASE SUBUNIT NDUFA4"/>
    <property type="match status" value="1"/>
</dbReference>
<evidence type="ECO:0000256" key="9">
    <source>
        <dbReference type="ARBA" id="ARBA00023136"/>
    </source>
</evidence>
<dbReference type="AlphaFoldDB" id="L5KNP9"/>
<keyword evidence="2" id="KW-0813">Transport</keyword>
<comment type="subcellular location">
    <subcellularLocation>
        <location evidence="1">Mitochondrion inner membrane</location>
        <topology evidence="1">Single-pass membrane protein</topology>
    </subcellularLocation>
</comment>
<organism evidence="13 14">
    <name type="scientific">Pteropus alecto</name>
    <name type="common">Black flying fox</name>
    <dbReference type="NCBI Taxonomy" id="9402"/>
    <lineage>
        <taxon>Eukaryota</taxon>
        <taxon>Metazoa</taxon>
        <taxon>Chordata</taxon>
        <taxon>Craniata</taxon>
        <taxon>Vertebrata</taxon>
        <taxon>Euteleostomi</taxon>
        <taxon>Mammalia</taxon>
        <taxon>Eutheria</taxon>
        <taxon>Laurasiatheria</taxon>
        <taxon>Chiroptera</taxon>
        <taxon>Yinpterochiroptera</taxon>
        <taxon>Pteropodoidea</taxon>
        <taxon>Pteropodidae</taxon>
        <taxon>Pteropodinae</taxon>
        <taxon>Pteropus</taxon>
    </lineage>
</organism>
<evidence type="ECO:0000256" key="4">
    <source>
        <dbReference type="ARBA" id="ARBA00022692"/>
    </source>
</evidence>
<evidence type="ECO:0000256" key="1">
    <source>
        <dbReference type="ARBA" id="ARBA00004434"/>
    </source>
</evidence>
<evidence type="ECO:0000256" key="11">
    <source>
        <dbReference type="ARBA" id="ARBA00041121"/>
    </source>
</evidence>
<feature type="compositionally biased region" description="Basic and acidic residues" evidence="12">
    <location>
        <begin position="43"/>
        <end position="63"/>
    </location>
</feature>
<evidence type="ECO:0000256" key="7">
    <source>
        <dbReference type="ARBA" id="ARBA00022989"/>
    </source>
</evidence>
<dbReference type="EMBL" id="KB030660">
    <property type="protein sequence ID" value="ELK12541.1"/>
    <property type="molecule type" value="Genomic_DNA"/>
</dbReference>
<feature type="compositionally biased region" description="Basic residues" evidence="12">
    <location>
        <begin position="24"/>
        <end position="41"/>
    </location>
</feature>
<keyword evidence="13" id="KW-0830">Ubiquinone</keyword>
<dbReference type="InParanoid" id="L5KNP9"/>
<keyword evidence="6" id="KW-0249">Electron transport</keyword>
<keyword evidence="14" id="KW-1185">Reference proteome</keyword>
<keyword evidence="3" id="KW-0679">Respiratory chain</keyword>
<evidence type="ECO:0000256" key="12">
    <source>
        <dbReference type="SAM" id="MobiDB-lite"/>
    </source>
</evidence>
<dbReference type="STRING" id="9402.L5KNP9"/>
<protein>
    <recommendedName>
        <fullName evidence="11">Cytochrome c oxidase subunit NDUFA4</fullName>
    </recommendedName>
</protein>
<evidence type="ECO:0000256" key="5">
    <source>
        <dbReference type="ARBA" id="ARBA00022792"/>
    </source>
</evidence>
<keyword evidence="4" id="KW-0812">Transmembrane</keyword>
<sequence>MGKATTRIQLRREGSENKAERCPKCSRNRKRVRWTRRRPPSRRGAEQTRTGGDREPSGAERSRVVPSGNRARPDHERLRPQIPGGTGAALYVLRLALFNPDVSWDRKNNPEPWNKLGPNEQYKDLPSEHCGYLWDVMALMRRAVNLPTTGKSTSDSPNMM</sequence>
<evidence type="ECO:0000313" key="14">
    <source>
        <dbReference type="Proteomes" id="UP000010552"/>
    </source>
</evidence>
<dbReference type="Proteomes" id="UP000010552">
    <property type="component" value="Unassembled WGS sequence"/>
</dbReference>
<evidence type="ECO:0000256" key="2">
    <source>
        <dbReference type="ARBA" id="ARBA00022448"/>
    </source>
</evidence>
<dbReference type="InterPro" id="IPR010530">
    <property type="entry name" value="B12D"/>
</dbReference>
<dbReference type="GO" id="GO:0005743">
    <property type="term" value="C:mitochondrial inner membrane"/>
    <property type="evidence" value="ECO:0007669"/>
    <property type="project" value="UniProtKB-SubCell"/>
</dbReference>
<evidence type="ECO:0000256" key="3">
    <source>
        <dbReference type="ARBA" id="ARBA00022660"/>
    </source>
</evidence>
<keyword evidence="9" id="KW-0472">Membrane</keyword>
<comment type="similarity">
    <text evidence="10">Belongs to the complex IV NDUFA4 subunit family.</text>
</comment>
<feature type="region of interest" description="Disordered" evidence="12">
    <location>
        <begin position="1"/>
        <end position="84"/>
    </location>
</feature>
<accession>L5KNP9</accession>